<proteinExistence type="predicted"/>
<name>A0AA35T6F8_GEOBA</name>
<reference evidence="1" key="1">
    <citation type="submission" date="2023-03" db="EMBL/GenBank/DDBJ databases">
        <authorList>
            <person name="Steffen K."/>
            <person name="Cardenas P."/>
        </authorList>
    </citation>
    <scope>NUCLEOTIDE SEQUENCE</scope>
</reference>
<evidence type="ECO:0000313" key="1">
    <source>
        <dbReference type="EMBL" id="CAI8042343.1"/>
    </source>
</evidence>
<keyword evidence="2" id="KW-1185">Reference proteome</keyword>
<dbReference type="AlphaFoldDB" id="A0AA35T6F8"/>
<protein>
    <submittedName>
        <fullName evidence="1">Uncharacterized protein</fullName>
    </submittedName>
</protein>
<dbReference type="Proteomes" id="UP001174909">
    <property type="component" value="Unassembled WGS sequence"/>
</dbReference>
<organism evidence="1 2">
    <name type="scientific">Geodia barretti</name>
    <name type="common">Barrett's horny sponge</name>
    <dbReference type="NCBI Taxonomy" id="519541"/>
    <lineage>
        <taxon>Eukaryota</taxon>
        <taxon>Metazoa</taxon>
        <taxon>Porifera</taxon>
        <taxon>Demospongiae</taxon>
        <taxon>Heteroscleromorpha</taxon>
        <taxon>Tetractinellida</taxon>
        <taxon>Astrophorina</taxon>
        <taxon>Geodiidae</taxon>
        <taxon>Geodia</taxon>
    </lineage>
</organism>
<gene>
    <name evidence="1" type="ORF">GBAR_LOCUS23528</name>
</gene>
<accession>A0AA35T6F8</accession>
<dbReference type="EMBL" id="CASHTH010003259">
    <property type="protein sequence ID" value="CAI8042343.1"/>
    <property type="molecule type" value="Genomic_DNA"/>
</dbReference>
<comment type="caution">
    <text evidence="1">The sequence shown here is derived from an EMBL/GenBank/DDBJ whole genome shotgun (WGS) entry which is preliminary data.</text>
</comment>
<evidence type="ECO:0000313" key="2">
    <source>
        <dbReference type="Proteomes" id="UP001174909"/>
    </source>
</evidence>
<sequence length="70" mass="7764">MKNPLLQQIIDLTSSFKPETLVVAEQVDMVFAHSLPELVKTCQQFGKVYCHPVCPEKCRASGEGIKVATM</sequence>